<keyword evidence="2" id="KW-1003">Cell membrane</keyword>
<feature type="compositionally biased region" description="Polar residues" evidence="12">
    <location>
        <begin position="168"/>
        <end position="183"/>
    </location>
</feature>
<feature type="compositionally biased region" description="Basic and acidic residues" evidence="12">
    <location>
        <begin position="84"/>
        <end position="101"/>
    </location>
</feature>
<feature type="compositionally biased region" description="Low complexity" evidence="12">
    <location>
        <begin position="184"/>
        <end position="197"/>
    </location>
</feature>
<dbReference type="GO" id="GO:0004605">
    <property type="term" value="F:phosphatidate cytidylyltransferase activity"/>
    <property type="evidence" value="ECO:0007669"/>
    <property type="project" value="TreeGrafter"/>
</dbReference>
<dbReference type="Pfam" id="PF01148">
    <property type="entry name" value="CTP_transf_1"/>
    <property type="match status" value="1"/>
</dbReference>
<evidence type="ECO:0000256" key="7">
    <source>
        <dbReference type="ARBA" id="ARBA00022989"/>
    </source>
</evidence>
<evidence type="ECO:0000256" key="9">
    <source>
        <dbReference type="ARBA" id="ARBA00023136"/>
    </source>
</evidence>
<feature type="transmembrane region" description="Helical" evidence="13">
    <location>
        <begin position="351"/>
        <end position="376"/>
    </location>
</feature>
<keyword evidence="3" id="KW-0444">Lipid biosynthesis</keyword>
<dbReference type="GO" id="GO:0016024">
    <property type="term" value="P:CDP-diacylglycerol biosynthetic process"/>
    <property type="evidence" value="ECO:0007669"/>
    <property type="project" value="TreeGrafter"/>
</dbReference>
<accession>A0A6J6MX93</accession>
<dbReference type="PANTHER" id="PTHR46382">
    <property type="entry name" value="PHOSPHATIDATE CYTIDYLYLTRANSFERASE"/>
    <property type="match status" value="1"/>
</dbReference>
<dbReference type="AlphaFoldDB" id="A0A6J6MX93"/>
<dbReference type="EMBL" id="CAEZWU010000196">
    <property type="protein sequence ID" value="CAB4677185.1"/>
    <property type="molecule type" value="Genomic_DNA"/>
</dbReference>
<evidence type="ECO:0000256" key="2">
    <source>
        <dbReference type="ARBA" id="ARBA00022475"/>
    </source>
</evidence>
<keyword evidence="4" id="KW-0808">Transferase</keyword>
<proteinExistence type="predicted"/>
<evidence type="ECO:0000256" key="13">
    <source>
        <dbReference type="SAM" id="Phobius"/>
    </source>
</evidence>
<feature type="compositionally biased region" description="Polar residues" evidence="12">
    <location>
        <begin position="135"/>
        <end position="156"/>
    </location>
</feature>
<keyword evidence="9 13" id="KW-0472">Membrane</keyword>
<gene>
    <name evidence="14" type="ORF">UFOPK2292_01171</name>
</gene>
<protein>
    <submittedName>
        <fullName evidence="14">Unannotated protein</fullName>
    </submittedName>
</protein>
<evidence type="ECO:0000256" key="1">
    <source>
        <dbReference type="ARBA" id="ARBA00004651"/>
    </source>
</evidence>
<comment type="subcellular location">
    <subcellularLocation>
        <location evidence="1">Cell membrane</location>
        <topology evidence="1">Multi-pass membrane protein</topology>
    </subcellularLocation>
</comment>
<keyword evidence="6" id="KW-0548">Nucleotidyltransferase</keyword>
<evidence type="ECO:0000256" key="12">
    <source>
        <dbReference type="SAM" id="MobiDB-lite"/>
    </source>
</evidence>
<evidence type="ECO:0000256" key="6">
    <source>
        <dbReference type="ARBA" id="ARBA00022695"/>
    </source>
</evidence>
<organism evidence="14">
    <name type="scientific">freshwater metagenome</name>
    <dbReference type="NCBI Taxonomy" id="449393"/>
    <lineage>
        <taxon>unclassified sequences</taxon>
        <taxon>metagenomes</taxon>
        <taxon>ecological metagenomes</taxon>
    </lineage>
</organism>
<dbReference type="PANTHER" id="PTHR46382:SF1">
    <property type="entry name" value="PHOSPHATIDATE CYTIDYLYLTRANSFERASE"/>
    <property type="match status" value="1"/>
</dbReference>
<evidence type="ECO:0000256" key="4">
    <source>
        <dbReference type="ARBA" id="ARBA00022679"/>
    </source>
</evidence>
<feature type="transmembrane region" description="Helical" evidence="13">
    <location>
        <begin position="463"/>
        <end position="481"/>
    </location>
</feature>
<keyword evidence="5 13" id="KW-0812">Transmembrane</keyword>
<evidence type="ECO:0000256" key="8">
    <source>
        <dbReference type="ARBA" id="ARBA00023098"/>
    </source>
</evidence>
<feature type="transmembrane region" description="Helical" evidence="13">
    <location>
        <begin position="312"/>
        <end position="331"/>
    </location>
</feature>
<keyword evidence="8" id="KW-0443">Lipid metabolism</keyword>
<evidence type="ECO:0000313" key="14">
    <source>
        <dbReference type="EMBL" id="CAB4677185.1"/>
    </source>
</evidence>
<feature type="transmembrane region" description="Helical" evidence="13">
    <location>
        <begin position="281"/>
        <end position="300"/>
    </location>
</feature>
<evidence type="ECO:0000256" key="5">
    <source>
        <dbReference type="ARBA" id="ARBA00022692"/>
    </source>
</evidence>
<feature type="region of interest" description="Disordered" evidence="12">
    <location>
        <begin position="71"/>
        <end position="205"/>
    </location>
</feature>
<evidence type="ECO:0000256" key="10">
    <source>
        <dbReference type="ARBA" id="ARBA00023209"/>
    </source>
</evidence>
<keyword evidence="7 13" id="KW-1133">Transmembrane helix</keyword>
<name>A0A6J6MX93_9ZZZZ</name>
<feature type="region of interest" description="Disordered" evidence="12">
    <location>
        <begin position="1"/>
        <end position="25"/>
    </location>
</feature>
<dbReference type="GO" id="GO:0005886">
    <property type="term" value="C:plasma membrane"/>
    <property type="evidence" value="ECO:0007669"/>
    <property type="project" value="UniProtKB-SubCell"/>
</dbReference>
<feature type="transmembrane region" description="Helical" evidence="13">
    <location>
        <begin position="413"/>
        <end position="432"/>
    </location>
</feature>
<evidence type="ECO:0000256" key="3">
    <source>
        <dbReference type="ARBA" id="ARBA00022516"/>
    </source>
</evidence>
<feature type="transmembrane region" description="Helical" evidence="13">
    <location>
        <begin position="256"/>
        <end position="275"/>
    </location>
</feature>
<feature type="transmembrane region" description="Helical" evidence="13">
    <location>
        <begin position="388"/>
        <end position="407"/>
    </location>
</feature>
<evidence type="ECO:0000256" key="11">
    <source>
        <dbReference type="ARBA" id="ARBA00023264"/>
    </source>
</evidence>
<keyword evidence="10" id="KW-0594">Phospholipid biosynthesis</keyword>
<sequence>MDGEDFSNDDTPVLPERVQNESSVDFGDDFGVVQFADDVDATPIDSFSGIRTEQIPQVVATPAVQAPKLIQISEDTISPTPARGDARERVNLSGREGRERVNLTGGSRRIEPNNAPPPASRSAREGRITIGSDLTGEQNRPTLVPSSSQRDSSTGTVRRDSTGGLARTQPQQVRRARTNSQSDSGTGPSRRTRSGGSEQSQSVAKRDIPTATAVGALLGAVYIGATLIGPVAVVTLLIVVLGLASVEFFSQTSITGYQPATIVGVLACVACPLTAYWVGDAALPLVFAFAFIAAAVSFIGTTSVESDPAANLGLTMLGIIWVGLFGSYGALILRISNSGLGYENIGTDTLFIVVIGVIANDVMAFFIGMAVGRTPLRAWISPGKTMEGFVGGAIGTFAVVIAAGMQSGTWTKLSHWLIIATVISIAGPIGDLTESMIKRSMNIKDFGTLLRGHGGALDRFDSILFTLPIIYYLTLVLTPWVA</sequence>
<feature type="transmembrane region" description="Helical" evidence="13">
    <location>
        <begin position="216"/>
        <end position="244"/>
    </location>
</feature>
<reference evidence="14" key="1">
    <citation type="submission" date="2020-05" db="EMBL/GenBank/DDBJ databases">
        <authorList>
            <person name="Chiriac C."/>
            <person name="Salcher M."/>
            <person name="Ghai R."/>
            <person name="Kavagutti S V."/>
        </authorList>
    </citation>
    <scope>NUCLEOTIDE SEQUENCE</scope>
</reference>
<keyword evidence="11" id="KW-1208">Phospholipid metabolism</keyword>